<dbReference type="Proteomes" id="UP000887116">
    <property type="component" value="Unassembled WGS sequence"/>
</dbReference>
<reference evidence="1" key="1">
    <citation type="submission" date="2020-07" db="EMBL/GenBank/DDBJ databases">
        <title>Multicomponent nature underlies the extraordinary mechanical properties of spider dragline silk.</title>
        <authorList>
            <person name="Kono N."/>
            <person name="Nakamura H."/>
            <person name="Mori M."/>
            <person name="Yoshida Y."/>
            <person name="Ohtoshi R."/>
            <person name="Malay A.D."/>
            <person name="Moran D.A.P."/>
            <person name="Tomita M."/>
            <person name="Numata K."/>
            <person name="Arakawa K."/>
        </authorList>
    </citation>
    <scope>NUCLEOTIDE SEQUENCE</scope>
</reference>
<proteinExistence type="predicted"/>
<dbReference type="EMBL" id="BMAO01002190">
    <property type="protein sequence ID" value="GFQ78959.1"/>
    <property type="molecule type" value="Genomic_DNA"/>
</dbReference>
<comment type="caution">
    <text evidence="1">The sequence shown here is derived from an EMBL/GenBank/DDBJ whole genome shotgun (WGS) entry which is preliminary data.</text>
</comment>
<evidence type="ECO:0000313" key="2">
    <source>
        <dbReference type="Proteomes" id="UP000887116"/>
    </source>
</evidence>
<dbReference type="AlphaFoldDB" id="A0A8X6FHF2"/>
<accession>A0A8X6FHF2</accession>
<organism evidence="1 2">
    <name type="scientific">Trichonephila clavata</name>
    <name type="common">Joro spider</name>
    <name type="synonym">Nephila clavata</name>
    <dbReference type="NCBI Taxonomy" id="2740835"/>
    <lineage>
        <taxon>Eukaryota</taxon>
        <taxon>Metazoa</taxon>
        <taxon>Ecdysozoa</taxon>
        <taxon>Arthropoda</taxon>
        <taxon>Chelicerata</taxon>
        <taxon>Arachnida</taxon>
        <taxon>Araneae</taxon>
        <taxon>Araneomorphae</taxon>
        <taxon>Entelegynae</taxon>
        <taxon>Araneoidea</taxon>
        <taxon>Nephilidae</taxon>
        <taxon>Trichonephila</taxon>
    </lineage>
</organism>
<evidence type="ECO:0000313" key="1">
    <source>
        <dbReference type="EMBL" id="GFQ78959.1"/>
    </source>
</evidence>
<gene>
    <name evidence="1" type="ORF">TNCT_157181</name>
</gene>
<sequence length="78" mass="8965">MESGDLYYSSTEQYCDIKTKCSNFIKCIIIDKFRVISEALWHVFLLKNSLKGVMGRIKEVKLLTAEAERTEPNAYKGV</sequence>
<protein>
    <submittedName>
        <fullName evidence="1">Uncharacterized protein</fullName>
    </submittedName>
</protein>
<keyword evidence="2" id="KW-1185">Reference proteome</keyword>
<name>A0A8X6FHF2_TRICU</name>